<protein>
    <submittedName>
        <fullName evidence="1">Uncharacterized protein</fullName>
    </submittedName>
</protein>
<name>A0ACC2IPX7_9PLEO</name>
<gene>
    <name evidence="1" type="ORF">OPT61_g1532</name>
</gene>
<evidence type="ECO:0000313" key="1">
    <source>
        <dbReference type="EMBL" id="KAJ8117205.1"/>
    </source>
</evidence>
<evidence type="ECO:0000313" key="2">
    <source>
        <dbReference type="Proteomes" id="UP001153331"/>
    </source>
</evidence>
<dbReference type="Proteomes" id="UP001153331">
    <property type="component" value="Unassembled WGS sequence"/>
</dbReference>
<reference evidence="1" key="1">
    <citation type="submission" date="2022-11" db="EMBL/GenBank/DDBJ databases">
        <title>Genome Sequence of Boeremia exigua.</title>
        <authorList>
            <person name="Buettner E."/>
        </authorList>
    </citation>
    <scope>NUCLEOTIDE SEQUENCE</scope>
    <source>
        <strain evidence="1">CU02</strain>
    </source>
</reference>
<sequence>MYAPDPTNSAPSKHPSGTPGNPSDNTHDSEDTSKINVPSINIAKKPTRVSWAAIRNFLKDIGTVLFLAVLLIGSAIIFVSSCFGLLPGKIPDVPNRTGNEINAATEANMGFVTVMRQDLRIWKARLIWWMARKLYTPSPSDNTDADAHGEPFPVPSWVMSLYMSSVDRFKSLAVIGQGF</sequence>
<dbReference type="EMBL" id="JAPHNI010000062">
    <property type="protein sequence ID" value="KAJ8117205.1"/>
    <property type="molecule type" value="Genomic_DNA"/>
</dbReference>
<organism evidence="1 2">
    <name type="scientific">Boeremia exigua</name>
    <dbReference type="NCBI Taxonomy" id="749465"/>
    <lineage>
        <taxon>Eukaryota</taxon>
        <taxon>Fungi</taxon>
        <taxon>Dikarya</taxon>
        <taxon>Ascomycota</taxon>
        <taxon>Pezizomycotina</taxon>
        <taxon>Dothideomycetes</taxon>
        <taxon>Pleosporomycetidae</taxon>
        <taxon>Pleosporales</taxon>
        <taxon>Pleosporineae</taxon>
        <taxon>Didymellaceae</taxon>
        <taxon>Boeremia</taxon>
    </lineage>
</organism>
<keyword evidence="2" id="KW-1185">Reference proteome</keyword>
<proteinExistence type="predicted"/>
<comment type="caution">
    <text evidence="1">The sequence shown here is derived from an EMBL/GenBank/DDBJ whole genome shotgun (WGS) entry which is preliminary data.</text>
</comment>
<accession>A0ACC2IPX7</accession>